<dbReference type="OrthoDB" id="8719215at2"/>
<sequence>MSKRVKISLITIIILLIPIIGYQFWYVPNFTGDDYYTYISNSYKEIIEKDDSGANMKEYYYQQKSYDKEGNEKLLKFNSTIGRPIKANNYLKVTYNPKHKRVLSWEKVQKDNIPQKSIDKISK</sequence>
<dbReference type="KEGG" id="lali:LA20249_03640"/>
<organism evidence="2 3">
    <name type="scientific">Companilactobacillus alimentarius DSM 20249</name>
    <dbReference type="NCBI Taxonomy" id="1423720"/>
    <lineage>
        <taxon>Bacteria</taxon>
        <taxon>Bacillati</taxon>
        <taxon>Bacillota</taxon>
        <taxon>Bacilli</taxon>
        <taxon>Lactobacillales</taxon>
        <taxon>Lactobacillaceae</taxon>
        <taxon>Companilactobacillus</taxon>
    </lineage>
</organism>
<dbReference type="PANTHER" id="PTHR36433">
    <property type="entry name" value="HYPOTHETICAL CYTOSOLIC PROTEIN"/>
    <property type="match status" value="1"/>
</dbReference>
<dbReference type="RefSeq" id="WP_057740274.1">
    <property type="nucleotide sequence ID" value="NZ_AZDQ01000045.1"/>
</dbReference>
<dbReference type="NCBIfam" id="TIGR01655">
    <property type="entry name" value="yxeA_fam"/>
    <property type="match status" value="1"/>
</dbReference>
<evidence type="ECO:0000256" key="1">
    <source>
        <dbReference type="SAM" id="Phobius"/>
    </source>
</evidence>
<accession>A0A2K9HFK6</accession>
<dbReference type="EMBL" id="CP018867">
    <property type="protein sequence ID" value="AUI71341.1"/>
    <property type="molecule type" value="Genomic_DNA"/>
</dbReference>
<dbReference type="STRING" id="1423720.FC67_GL002181"/>
<evidence type="ECO:0000313" key="2">
    <source>
        <dbReference type="EMBL" id="AUI71341.1"/>
    </source>
</evidence>
<reference evidence="2 3" key="1">
    <citation type="submission" date="2016-12" db="EMBL/GenBank/DDBJ databases">
        <title>The whole genome sequencing and assembly of Lactobacillus alimentarius DSM 20249T strain.</title>
        <authorList>
            <person name="Lee Y.-J."/>
            <person name="Yi H."/>
            <person name="Bahn Y.-S."/>
            <person name="Kim J.F."/>
            <person name="Lee D.-W."/>
        </authorList>
    </citation>
    <scope>NUCLEOTIDE SEQUENCE [LARGE SCALE GENOMIC DNA]</scope>
    <source>
        <strain evidence="2 3">DSM 20249</strain>
    </source>
</reference>
<dbReference type="Pfam" id="PF06486">
    <property type="entry name" value="DUF1093"/>
    <property type="match status" value="1"/>
</dbReference>
<dbReference type="InterPro" id="IPR006542">
    <property type="entry name" value="DUF1093"/>
</dbReference>
<feature type="transmembrane region" description="Helical" evidence="1">
    <location>
        <begin position="7"/>
        <end position="26"/>
    </location>
</feature>
<keyword evidence="1" id="KW-0472">Membrane</keyword>
<keyword evidence="1" id="KW-1133">Transmembrane helix</keyword>
<dbReference type="Gene3D" id="2.40.50.480">
    <property type="match status" value="1"/>
</dbReference>
<dbReference type="AlphaFoldDB" id="A0A2K9HFK6"/>
<dbReference type="PANTHER" id="PTHR36433:SF2">
    <property type="entry name" value="YXEA FAMILY PROTEIN"/>
    <property type="match status" value="1"/>
</dbReference>
<keyword evidence="1" id="KW-0812">Transmembrane</keyword>
<proteinExistence type="predicted"/>
<dbReference type="SUPFAM" id="SSF159121">
    <property type="entry name" value="BC4932-like"/>
    <property type="match status" value="1"/>
</dbReference>
<keyword evidence="3" id="KW-1185">Reference proteome</keyword>
<dbReference type="InterPro" id="IPR036166">
    <property type="entry name" value="YxeA-like_sf"/>
</dbReference>
<evidence type="ECO:0008006" key="4">
    <source>
        <dbReference type="Google" id="ProtNLM"/>
    </source>
</evidence>
<dbReference type="Proteomes" id="UP000234653">
    <property type="component" value="Chromosome"/>
</dbReference>
<protein>
    <recommendedName>
        <fullName evidence="4">YxeA family protein</fullName>
    </recommendedName>
</protein>
<gene>
    <name evidence="2" type="ORF">LA20249_03640</name>
</gene>
<evidence type="ECO:0000313" key="3">
    <source>
        <dbReference type="Proteomes" id="UP000234653"/>
    </source>
</evidence>
<name>A0A2K9HFK6_9LACO</name>